<dbReference type="Proteomes" id="UP000076400">
    <property type="component" value="Unassembled WGS sequence"/>
</dbReference>
<keyword evidence="2" id="KW-1185">Reference proteome</keyword>
<organism evidence="1 2">
    <name type="scientific">Oceanibaculum pacificum</name>
    <dbReference type="NCBI Taxonomy" id="580166"/>
    <lineage>
        <taxon>Bacteria</taxon>
        <taxon>Pseudomonadati</taxon>
        <taxon>Pseudomonadota</taxon>
        <taxon>Alphaproteobacteria</taxon>
        <taxon>Rhodospirillales</taxon>
        <taxon>Oceanibaculaceae</taxon>
        <taxon>Oceanibaculum</taxon>
    </lineage>
</organism>
<sequence length="160" mass="17603">MAKKDVEIIHPANKLKQYVNDPRALNAAAIAKAEAAMEKFTASIDLAAEAEPDLKEMQAAYQAMKAQPQDCTAAARRIFDLAHDLRGLGTNFNYPLITRICGSLCRFIDGMTKANDTQMEIVRAHVDAIRAVLHNQMKGEGHAIGTQIAEGLETLVREER</sequence>
<evidence type="ECO:0000313" key="2">
    <source>
        <dbReference type="Proteomes" id="UP000076400"/>
    </source>
</evidence>
<dbReference type="GO" id="GO:0000160">
    <property type="term" value="P:phosphorelay signal transduction system"/>
    <property type="evidence" value="ECO:0007669"/>
    <property type="project" value="InterPro"/>
</dbReference>
<reference evidence="1 2" key="1">
    <citation type="submission" date="2015-12" db="EMBL/GenBank/DDBJ databases">
        <title>Genome sequence of Oceanibaculum pacificum MCCC 1A02656.</title>
        <authorList>
            <person name="Lu L."/>
            <person name="Lai Q."/>
            <person name="Shao Z."/>
            <person name="Qian P."/>
        </authorList>
    </citation>
    <scope>NUCLEOTIDE SEQUENCE [LARGE SCALE GENOMIC DNA]</scope>
    <source>
        <strain evidence="1 2">MCCC 1A02656</strain>
    </source>
</reference>
<dbReference type="InterPro" id="IPR036641">
    <property type="entry name" value="HPT_dom_sf"/>
</dbReference>
<evidence type="ECO:0000313" key="1">
    <source>
        <dbReference type="EMBL" id="KZD11988.1"/>
    </source>
</evidence>
<dbReference type="SUPFAM" id="SSF47226">
    <property type="entry name" value="Histidine-containing phosphotransfer domain, HPT domain"/>
    <property type="match status" value="1"/>
</dbReference>
<dbReference type="AlphaFoldDB" id="A0A154WEN9"/>
<name>A0A154WEN9_9PROT</name>
<gene>
    <name evidence="1" type="ORF">AUP43_17790</name>
</gene>
<protein>
    <submittedName>
        <fullName evidence="1">Uncharacterized protein</fullName>
    </submittedName>
</protein>
<accession>A0A154WEN9</accession>
<dbReference type="Gene3D" id="1.20.120.160">
    <property type="entry name" value="HPT domain"/>
    <property type="match status" value="1"/>
</dbReference>
<comment type="caution">
    <text evidence="1">The sequence shown here is derived from an EMBL/GenBank/DDBJ whole genome shotgun (WGS) entry which is preliminary data.</text>
</comment>
<dbReference type="RefSeq" id="WP_067553372.1">
    <property type="nucleotide sequence ID" value="NZ_LPXN01000067.1"/>
</dbReference>
<proteinExistence type="predicted"/>
<dbReference type="OrthoDB" id="9786548at2"/>
<dbReference type="STRING" id="580166.AUP43_17790"/>
<dbReference type="EMBL" id="LPXN01000067">
    <property type="protein sequence ID" value="KZD11988.1"/>
    <property type="molecule type" value="Genomic_DNA"/>
</dbReference>